<dbReference type="InterPro" id="IPR036291">
    <property type="entry name" value="NAD(P)-bd_dom_sf"/>
</dbReference>
<gene>
    <name evidence="3" type="ORF">L544_4443</name>
</gene>
<dbReference type="PANTHER" id="PTHR24321:SF15">
    <property type="entry name" value="OXIDOREDUCTASE UCPA"/>
    <property type="match status" value="1"/>
</dbReference>
<sequence length="259" mass="26827">MEARNMDKRFEGRVAFVTGAGAGLGRESALMLAAEGARLILLDRDAAGLQETAAQCPGALSLVGDAASAEDVRRAAALAREQLGPVEFLVAAAGIVGPAKPAIEVSEEEWDRLFAVNVKGPWLAVKAVVPQMRELGRGSIVLFSSTAGLVGSPFLSAYSASKGAVTLLTRSLALNHAAENIRVNCVCPGTIDTPMARGSFAQAGDAAAQQERADVMRSRIPMGRFGQAREIATAVLYFLSDGAGFTTGTALPIDGGRVA</sequence>
<dbReference type="EMBL" id="JHEM01000016">
    <property type="protein sequence ID" value="KCB24001.1"/>
    <property type="molecule type" value="Genomic_DNA"/>
</dbReference>
<evidence type="ECO:0000313" key="4">
    <source>
        <dbReference type="Proteomes" id="UP000025748"/>
    </source>
</evidence>
<dbReference type="PROSITE" id="PS00061">
    <property type="entry name" value="ADH_SHORT"/>
    <property type="match status" value="1"/>
</dbReference>
<organism evidence="3 4">
    <name type="scientific">Bordetella hinzii OH87 BAL007II</name>
    <dbReference type="NCBI Taxonomy" id="1331262"/>
    <lineage>
        <taxon>Bacteria</taxon>
        <taxon>Pseudomonadati</taxon>
        <taxon>Pseudomonadota</taxon>
        <taxon>Betaproteobacteria</taxon>
        <taxon>Burkholderiales</taxon>
        <taxon>Alcaligenaceae</taxon>
        <taxon>Bordetella</taxon>
    </lineage>
</organism>
<dbReference type="Proteomes" id="UP000025748">
    <property type="component" value="Unassembled WGS sequence"/>
</dbReference>
<name>A0ABR4R111_9BORD</name>
<dbReference type="PRINTS" id="PR00081">
    <property type="entry name" value="GDHRDH"/>
</dbReference>
<comment type="caution">
    <text evidence="3">The sequence shown here is derived from an EMBL/GenBank/DDBJ whole genome shotgun (WGS) entry which is preliminary data.</text>
</comment>
<comment type="similarity">
    <text evidence="1">Belongs to the short-chain dehydrogenases/reductases (SDR) family.</text>
</comment>
<protein>
    <submittedName>
        <fullName evidence="3">2-(S)-hydroxypropyl-CoM dehydrogenase</fullName>
    </submittedName>
</protein>
<proteinExistence type="inferred from homology"/>
<dbReference type="InterPro" id="IPR002347">
    <property type="entry name" value="SDR_fam"/>
</dbReference>
<dbReference type="PRINTS" id="PR00080">
    <property type="entry name" value="SDRFAMILY"/>
</dbReference>
<accession>A0ABR4R111</accession>
<dbReference type="Gene3D" id="3.40.50.720">
    <property type="entry name" value="NAD(P)-binding Rossmann-like Domain"/>
    <property type="match status" value="1"/>
</dbReference>
<evidence type="ECO:0000256" key="1">
    <source>
        <dbReference type="ARBA" id="ARBA00006484"/>
    </source>
</evidence>
<keyword evidence="2" id="KW-0560">Oxidoreductase</keyword>
<dbReference type="SUPFAM" id="SSF51735">
    <property type="entry name" value="NAD(P)-binding Rossmann-fold domains"/>
    <property type="match status" value="1"/>
</dbReference>
<keyword evidence="4" id="KW-1185">Reference proteome</keyword>
<reference evidence="3 4" key="1">
    <citation type="submission" date="2014-03" db="EMBL/GenBank/DDBJ databases">
        <title>Genome sequence of Bordetella hinzii.</title>
        <authorList>
            <person name="Register K."/>
            <person name="Harvill E."/>
            <person name="Goodfield L.L."/>
            <person name="Ivanov Y.V."/>
            <person name="Meyer J.A."/>
            <person name="Muse S.J."/>
            <person name="Jacobs N."/>
            <person name="Bendor L."/>
            <person name="Smallridge W.E."/>
            <person name="Brinkac L.M."/>
            <person name="Sanka R."/>
            <person name="Kim M."/>
            <person name="Losada L."/>
        </authorList>
    </citation>
    <scope>NUCLEOTIDE SEQUENCE [LARGE SCALE GENOMIC DNA]</scope>
    <source>
        <strain evidence="3 4">OH87 BAL007II</strain>
    </source>
</reference>
<dbReference type="Pfam" id="PF13561">
    <property type="entry name" value="adh_short_C2"/>
    <property type="match status" value="1"/>
</dbReference>
<dbReference type="NCBIfam" id="NF005559">
    <property type="entry name" value="PRK07231.1"/>
    <property type="match status" value="1"/>
</dbReference>
<evidence type="ECO:0000256" key="2">
    <source>
        <dbReference type="ARBA" id="ARBA00023002"/>
    </source>
</evidence>
<dbReference type="CDD" id="cd05233">
    <property type="entry name" value="SDR_c"/>
    <property type="match status" value="1"/>
</dbReference>
<dbReference type="InterPro" id="IPR020904">
    <property type="entry name" value="Sc_DH/Rdtase_CS"/>
</dbReference>
<dbReference type="PANTHER" id="PTHR24321">
    <property type="entry name" value="DEHYDROGENASES, SHORT CHAIN"/>
    <property type="match status" value="1"/>
</dbReference>
<evidence type="ECO:0000313" key="3">
    <source>
        <dbReference type="EMBL" id="KCB24001.1"/>
    </source>
</evidence>